<feature type="region of interest" description="Disordered" evidence="1">
    <location>
        <begin position="25"/>
        <end position="58"/>
    </location>
</feature>
<keyword evidence="3" id="KW-1185">Reference proteome</keyword>
<name>A0A4Y7SWS5_COPMI</name>
<organism evidence="2 3">
    <name type="scientific">Coprinellus micaceus</name>
    <name type="common">Glistening ink-cap mushroom</name>
    <name type="synonym">Coprinus micaceus</name>
    <dbReference type="NCBI Taxonomy" id="71717"/>
    <lineage>
        <taxon>Eukaryota</taxon>
        <taxon>Fungi</taxon>
        <taxon>Dikarya</taxon>
        <taxon>Basidiomycota</taxon>
        <taxon>Agaricomycotina</taxon>
        <taxon>Agaricomycetes</taxon>
        <taxon>Agaricomycetidae</taxon>
        <taxon>Agaricales</taxon>
        <taxon>Agaricineae</taxon>
        <taxon>Psathyrellaceae</taxon>
        <taxon>Coprinellus</taxon>
    </lineage>
</organism>
<dbReference type="EMBL" id="QPFP01000049">
    <property type="protein sequence ID" value="TEB26313.1"/>
    <property type="molecule type" value="Genomic_DNA"/>
</dbReference>
<feature type="compositionally biased region" description="Polar residues" evidence="1">
    <location>
        <begin position="36"/>
        <end position="58"/>
    </location>
</feature>
<reference evidence="2 3" key="1">
    <citation type="journal article" date="2019" name="Nat. Ecol. Evol.">
        <title>Megaphylogeny resolves global patterns of mushroom evolution.</title>
        <authorList>
            <person name="Varga T."/>
            <person name="Krizsan K."/>
            <person name="Foldi C."/>
            <person name="Dima B."/>
            <person name="Sanchez-Garcia M."/>
            <person name="Sanchez-Ramirez S."/>
            <person name="Szollosi G.J."/>
            <person name="Szarkandi J.G."/>
            <person name="Papp V."/>
            <person name="Albert L."/>
            <person name="Andreopoulos W."/>
            <person name="Angelini C."/>
            <person name="Antonin V."/>
            <person name="Barry K.W."/>
            <person name="Bougher N.L."/>
            <person name="Buchanan P."/>
            <person name="Buyck B."/>
            <person name="Bense V."/>
            <person name="Catcheside P."/>
            <person name="Chovatia M."/>
            <person name="Cooper J."/>
            <person name="Damon W."/>
            <person name="Desjardin D."/>
            <person name="Finy P."/>
            <person name="Geml J."/>
            <person name="Haridas S."/>
            <person name="Hughes K."/>
            <person name="Justo A."/>
            <person name="Karasinski D."/>
            <person name="Kautmanova I."/>
            <person name="Kiss B."/>
            <person name="Kocsube S."/>
            <person name="Kotiranta H."/>
            <person name="LaButti K.M."/>
            <person name="Lechner B.E."/>
            <person name="Liimatainen K."/>
            <person name="Lipzen A."/>
            <person name="Lukacs Z."/>
            <person name="Mihaltcheva S."/>
            <person name="Morgado L.N."/>
            <person name="Niskanen T."/>
            <person name="Noordeloos M.E."/>
            <person name="Ohm R.A."/>
            <person name="Ortiz-Santana B."/>
            <person name="Ovrebo C."/>
            <person name="Racz N."/>
            <person name="Riley R."/>
            <person name="Savchenko A."/>
            <person name="Shiryaev A."/>
            <person name="Soop K."/>
            <person name="Spirin V."/>
            <person name="Szebenyi C."/>
            <person name="Tomsovsky M."/>
            <person name="Tulloss R.E."/>
            <person name="Uehling J."/>
            <person name="Grigoriev I.V."/>
            <person name="Vagvolgyi C."/>
            <person name="Papp T."/>
            <person name="Martin F.M."/>
            <person name="Miettinen O."/>
            <person name="Hibbett D.S."/>
            <person name="Nagy L.G."/>
        </authorList>
    </citation>
    <scope>NUCLEOTIDE SEQUENCE [LARGE SCALE GENOMIC DNA]</scope>
    <source>
        <strain evidence="2 3">FP101781</strain>
    </source>
</reference>
<accession>A0A4Y7SWS5</accession>
<evidence type="ECO:0000313" key="3">
    <source>
        <dbReference type="Proteomes" id="UP000298030"/>
    </source>
</evidence>
<dbReference type="AlphaFoldDB" id="A0A4Y7SWS5"/>
<proteinExistence type="predicted"/>
<gene>
    <name evidence="2" type="ORF">FA13DRAFT_1737490</name>
</gene>
<evidence type="ECO:0000256" key="1">
    <source>
        <dbReference type="SAM" id="MobiDB-lite"/>
    </source>
</evidence>
<sequence>MSVHNRRNKWSWRCRGTCYVRRSKELSVERPGPWSEQDTIPNSKALNASATSRTYFSE</sequence>
<evidence type="ECO:0000313" key="2">
    <source>
        <dbReference type="EMBL" id="TEB26313.1"/>
    </source>
</evidence>
<protein>
    <submittedName>
        <fullName evidence="2">Uncharacterized protein</fullName>
    </submittedName>
</protein>
<comment type="caution">
    <text evidence="2">The sequence shown here is derived from an EMBL/GenBank/DDBJ whole genome shotgun (WGS) entry which is preliminary data.</text>
</comment>
<dbReference type="Proteomes" id="UP000298030">
    <property type="component" value="Unassembled WGS sequence"/>
</dbReference>